<dbReference type="RefSeq" id="WP_038552803.1">
    <property type="nucleotide sequence ID" value="NZ_CP006850.1"/>
</dbReference>
<protein>
    <submittedName>
        <fullName evidence="5">Putative monooxygenase</fullName>
    </submittedName>
</protein>
<sequence length="500" mass="53999">MRSEDVVIVGGGPTGLLLGCELALAGVHPVVLERRSEPSTAPKANGLAGQIVQLLDYRGLLETLSAEASFVGPLPEWEFGSVPLEFSRLPASPMHAVLIQQPAMETVLRQRADELSVEVRHGHELTALASDGDEVTIEVCGPGGDYMMRTRYVVGCDGGGSVVRRMGGIEFPGSTGSEVVRIGHFTVLVTEGFRDDDNVESARRPTVIRTSNGRVMMMSVRPGIRLVAVSENAPRTESGPMTLGEFQASVRRVMGDELPLGEPIWLTHTTSHARLANTYKQGRVLLAGDAAHLFPGGGSALNVGLTDAFNLGWKLAAEVRGRAPRGLLDTYHTERYPAAQRTLIQTRAQVFLHQCDDEDGAALRTLLSELLEFDQPLEHLGRILAGSDIRYPMPGGGPHPLVGRLVPDLPLQTADRGPVRVTDLMRTGRPLLLDFTNTDALHGMSHPWIDRIATITATCDNPPAPALLIRPDGYIAWAADQQANLEEALTHWFGTNISTA</sequence>
<dbReference type="KEGG" id="nno:NONO_c24300"/>
<dbReference type="EMBL" id="CP006850">
    <property type="protein sequence ID" value="AHH17226.1"/>
    <property type="molecule type" value="Genomic_DNA"/>
</dbReference>
<dbReference type="PRINTS" id="PR00420">
    <property type="entry name" value="RNGMNOXGNASE"/>
</dbReference>
<dbReference type="STRING" id="1415166.NONO_c24300"/>
<evidence type="ECO:0000256" key="2">
    <source>
        <dbReference type="ARBA" id="ARBA00022630"/>
    </source>
</evidence>
<dbReference type="Pfam" id="PF21274">
    <property type="entry name" value="Rng_hyd_C"/>
    <property type="match status" value="1"/>
</dbReference>
<evidence type="ECO:0000313" key="6">
    <source>
        <dbReference type="Proteomes" id="UP000019150"/>
    </source>
</evidence>
<dbReference type="eggNOG" id="COG0654">
    <property type="taxonomic scope" value="Bacteria"/>
</dbReference>
<evidence type="ECO:0000259" key="4">
    <source>
        <dbReference type="Pfam" id="PF01494"/>
    </source>
</evidence>
<reference evidence="5 6" key="1">
    <citation type="journal article" date="2014" name="Appl. Environ. Microbiol.">
        <title>Insights into the Microbial Degradation of Rubber and Gutta-Percha by Analysis of the Complete Genome of Nocardia nova SH22a.</title>
        <authorList>
            <person name="Luo Q."/>
            <person name="Hiessl S."/>
            <person name="Poehlein A."/>
            <person name="Daniel R."/>
            <person name="Steinbuchel A."/>
        </authorList>
    </citation>
    <scope>NUCLEOTIDE SEQUENCE [LARGE SCALE GENOMIC DNA]</scope>
    <source>
        <strain evidence="5">SH22a</strain>
    </source>
</reference>
<proteinExistence type="predicted"/>
<evidence type="ECO:0000256" key="1">
    <source>
        <dbReference type="ARBA" id="ARBA00001974"/>
    </source>
</evidence>
<dbReference type="PANTHER" id="PTHR43004:SF19">
    <property type="entry name" value="BINDING MONOOXYGENASE, PUTATIVE (JCVI)-RELATED"/>
    <property type="match status" value="1"/>
</dbReference>
<dbReference type="PANTHER" id="PTHR43004">
    <property type="entry name" value="TRK SYSTEM POTASSIUM UPTAKE PROTEIN"/>
    <property type="match status" value="1"/>
</dbReference>
<dbReference type="AlphaFoldDB" id="W5TIZ6"/>
<keyword evidence="2" id="KW-0285">Flavoprotein</keyword>
<dbReference type="PATRIC" id="fig|1415166.3.peg.2484"/>
<dbReference type="Gene3D" id="3.30.70.2450">
    <property type="match status" value="1"/>
</dbReference>
<accession>W5TIZ6</accession>
<organism evidence="5 6">
    <name type="scientific">Nocardia nova SH22a</name>
    <dbReference type="NCBI Taxonomy" id="1415166"/>
    <lineage>
        <taxon>Bacteria</taxon>
        <taxon>Bacillati</taxon>
        <taxon>Actinomycetota</taxon>
        <taxon>Actinomycetes</taxon>
        <taxon>Mycobacteriales</taxon>
        <taxon>Nocardiaceae</taxon>
        <taxon>Nocardia</taxon>
    </lineage>
</organism>
<dbReference type="Proteomes" id="UP000019150">
    <property type="component" value="Chromosome"/>
</dbReference>
<keyword evidence="3" id="KW-0274">FAD</keyword>
<dbReference type="GO" id="GO:0071949">
    <property type="term" value="F:FAD binding"/>
    <property type="evidence" value="ECO:0007669"/>
    <property type="project" value="InterPro"/>
</dbReference>
<dbReference type="GO" id="GO:0016709">
    <property type="term" value="F:oxidoreductase activity, acting on paired donors, with incorporation or reduction of molecular oxygen, NAD(P)H as one donor, and incorporation of one atom of oxygen"/>
    <property type="evidence" value="ECO:0007669"/>
    <property type="project" value="UniProtKB-ARBA"/>
</dbReference>
<dbReference type="Pfam" id="PF01494">
    <property type="entry name" value="FAD_binding_3"/>
    <property type="match status" value="1"/>
</dbReference>
<gene>
    <name evidence="5" type="ORF">NONO_c24300</name>
</gene>
<dbReference type="HOGENOM" id="CLU_009665_20_1_11"/>
<evidence type="ECO:0000313" key="5">
    <source>
        <dbReference type="EMBL" id="AHH17226.1"/>
    </source>
</evidence>
<dbReference type="Gene3D" id="3.50.50.60">
    <property type="entry name" value="FAD/NAD(P)-binding domain"/>
    <property type="match status" value="1"/>
</dbReference>
<dbReference type="PROSITE" id="PS51257">
    <property type="entry name" value="PROKAR_LIPOPROTEIN"/>
    <property type="match status" value="1"/>
</dbReference>
<keyword evidence="5" id="KW-0503">Monooxygenase</keyword>
<keyword evidence="5" id="KW-0560">Oxidoreductase</keyword>
<name>W5TIZ6_9NOCA</name>
<dbReference type="InterPro" id="IPR050641">
    <property type="entry name" value="RIFMO-like"/>
</dbReference>
<dbReference type="Gene3D" id="3.40.30.120">
    <property type="match status" value="1"/>
</dbReference>
<evidence type="ECO:0000256" key="3">
    <source>
        <dbReference type="ARBA" id="ARBA00022827"/>
    </source>
</evidence>
<keyword evidence="6" id="KW-1185">Reference proteome</keyword>
<dbReference type="InterPro" id="IPR036188">
    <property type="entry name" value="FAD/NAD-bd_sf"/>
</dbReference>
<comment type="cofactor">
    <cofactor evidence="1">
        <name>FAD</name>
        <dbReference type="ChEBI" id="CHEBI:57692"/>
    </cofactor>
</comment>
<dbReference type="InterPro" id="IPR002938">
    <property type="entry name" value="FAD-bd"/>
</dbReference>
<feature type="domain" description="FAD-binding" evidence="4">
    <location>
        <begin position="5"/>
        <end position="343"/>
    </location>
</feature>
<dbReference type="OrthoDB" id="8670884at2"/>
<dbReference type="SUPFAM" id="SSF51905">
    <property type="entry name" value="FAD/NAD(P)-binding domain"/>
    <property type="match status" value="1"/>
</dbReference>